<name>A0A2S1R9I2_9ACTN</name>
<dbReference type="Pfam" id="PF00563">
    <property type="entry name" value="EAL"/>
    <property type="match status" value="1"/>
</dbReference>
<evidence type="ECO:0000313" key="4">
    <source>
        <dbReference type="Proteomes" id="UP000244928"/>
    </source>
</evidence>
<feature type="domain" description="EAL" evidence="2">
    <location>
        <begin position="1"/>
        <end position="84"/>
    </location>
</feature>
<dbReference type="GO" id="GO:0071111">
    <property type="term" value="F:cyclic-guanylate-specific phosphodiesterase activity"/>
    <property type="evidence" value="ECO:0007669"/>
    <property type="project" value="InterPro"/>
</dbReference>
<dbReference type="InterPro" id="IPR001633">
    <property type="entry name" value="EAL_dom"/>
</dbReference>
<dbReference type="InterPro" id="IPR035919">
    <property type="entry name" value="EAL_sf"/>
</dbReference>
<dbReference type="KEGG" id="dlu:A6035_12915"/>
<organism evidence="3 4">
    <name type="scientific">Dietzia lutea</name>
    <dbReference type="NCBI Taxonomy" id="546160"/>
    <lineage>
        <taxon>Bacteria</taxon>
        <taxon>Bacillati</taxon>
        <taxon>Actinomycetota</taxon>
        <taxon>Actinomycetes</taxon>
        <taxon>Mycobacteriales</taxon>
        <taxon>Dietziaceae</taxon>
        <taxon>Dietzia</taxon>
    </lineage>
</organism>
<dbReference type="SUPFAM" id="SSF141868">
    <property type="entry name" value="EAL domain-like"/>
    <property type="match status" value="1"/>
</dbReference>
<dbReference type="PANTHER" id="PTHR33121">
    <property type="entry name" value="CYCLIC DI-GMP PHOSPHODIESTERASE PDEF"/>
    <property type="match status" value="1"/>
</dbReference>
<dbReference type="EMBL" id="CP015449">
    <property type="protein sequence ID" value="AWH92922.1"/>
    <property type="molecule type" value="Genomic_DNA"/>
</dbReference>
<dbReference type="Proteomes" id="UP000244928">
    <property type="component" value="Chromosome"/>
</dbReference>
<reference evidence="3 4" key="1">
    <citation type="submission" date="2016-04" db="EMBL/GenBank/DDBJ databases">
        <title>Complete genome sequence of Dietzia lutea YIM 80766T, a strain isolated from desert soil in Egypt.</title>
        <authorList>
            <person name="Zhao J."/>
            <person name="Hu B."/>
            <person name="Geng S."/>
            <person name="Nie Y."/>
            <person name="Tang Y."/>
        </authorList>
    </citation>
    <scope>NUCLEOTIDE SEQUENCE [LARGE SCALE GENOMIC DNA]</scope>
    <source>
        <strain evidence="3 4">YIM 80766</strain>
    </source>
</reference>
<dbReference type="PANTHER" id="PTHR33121:SF79">
    <property type="entry name" value="CYCLIC DI-GMP PHOSPHODIESTERASE PDED-RELATED"/>
    <property type="match status" value="1"/>
</dbReference>
<dbReference type="PROSITE" id="PS50883">
    <property type="entry name" value="EAL"/>
    <property type="match status" value="1"/>
</dbReference>
<dbReference type="AlphaFoldDB" id="A0A2S1R9I2"/>
<dbReference type="Gene3D" id="3.20.20.450">
    <property type="entry name" value="EAL domain"/>
    <property type="match status" value="1"/>
</dbReference>
<evidence type="ECO:0000256" key="1">
    <source>
        <dbReference type="SAM" id="MobiDB-lite"/>
    </source>
</evidence>
<accession>A0A2S1R9I2</accession>
<dbReference type="InterPro" id="IPR050706">
    <property type="entry name" value="Cyclic-di-GMP_PDE-like"/>
</dbReference>
<proteinExistence type="predicted"/>
<evidence type="ECO:0000313" key="3">
    <source>
        <dbReference type="EMBL" id="AWH92922.1"/>
    </source>
</evidence>
<gene>
    <name evidence="3" type="ORF">A6035_12915</name>
</gene>
<feature type="region of interest" description="Disordered" evidence="1">
    <location>
        <begin position="89"/>
        <end position="112"/>
    </location>
</feature>
<keyword evidence="4" id="KW-1185">Reference proteome</keyword>
<evidence type="ECO:0000259" key="2">
    <source>
        <dbReference type="PROSITE" id="PS50883"/>
    </source>
</evidence>
<protein>
    <recommendedName>
        <fullName evidence="2">EAL domain-containing protein</fullName>
    </recommendedName>
</protein>
<sequence length="112" mass="11697">MLFDYVKIYGQFVTTMDTSSTDCTIVRSIVGLAGQLHMQVVAEHVESETVMEMVRAEDIHLAQGFGIVRPCPEGEFVVRYLAGGGADAGPGAGAGGREPGSVVGDGPGVRRG</sequence>